<evidence type="ECO:0000313" key="1">
    <source>
        <dbReference type="EMBL" id="MPN20936.1"/>
    </source>
</evidence>
<keyword evidence="1" id="KW-0326">Glycosidase</keyword>
<dbReference type="GO" id="GO:0008422">
    <property type="term" value="F:beta-glucosidase activity"/>
    <property type="evidence" value="ECO:0007669"/>
    <property type="project" value="UniProtKB-EC"/>
</dbReference>
<protein>
    <submittedName>
        <fullName evidence="1">Beta-N-acetylglucosaminidase/beta-glucosidase</fullName>
        <ecNumber evidence="1">3.2.1.21</ecNumber>
    </submittedName>
</protein>
<reference evidence="1" key="1">
    <citation type="submission" date="2019-08" db="EMBL/GenBank/DDBJ databases">
        <authorList>
            <person name="Kucharzyk K."/>
            <person name="Murdoch R.W."/>
            <person name="Higgins S."/>
            <person name="Loffler F."/>
        </authorList>
    </citation>
    <scope>NUCLEOTIDE SEQUENCE</scope>
</reference>
<keyword evidence="1" id="KW-0378">Hydrolase</keyword>
<name>A0A645G474_9ZZZZ</name>
<comment type="caution">
    <text evidence="1">The sequence shown here is derived from an EMBL/GenBank/DDBJ whole genome shotgun (WGS) entry which is preliminary data.</text>
</comment>
<proteinExistence type="predicted"/>
<dbReference type="EMBL" id="VSSQ01068799">
    <property type="protein sequence ID" value="MPN20936.1"/>
    <property type="molecule type" value="Genomic_DNA"/>
</dbReference>
<dbReference type="AlphaFoldDB" id="A0A645G474"/>
<gene>
    <name evidence="1" type="primary">nag3_5</name>
    <name evidence="1" type="ORF">SDC9_168315</name>
</gene>
<accession>A0A645G474</accession>
<organism evidence="1">
    <name type="scientific">bioreactor metagenome</name>
    <dbReference type="NCBI Taxonomy" id="1076179"/>
    <lineage>
        <taxon>unclassified sequences</taxon>
        <taxon>metagenomes</taxon>
        <taxon>ecological metagenomes</taxon>
    </lineage>
</organism>
<sequence>MQLSDGLDPARQIVKEELEAAGFNVDMHESFLDLELQGSKPQNKYRGMDCGNTEDLKAKYDAVFVFVHMKGYAQENVVRLKWSRGHSDEMPWYVQELPTVCVSLNYTTHLIDLPMMKTYINAYAPTRAVIRETISKIKGDEAFEGKYNETVFCGKWDTRL</sequence>
<dbReference type="EC" id="3.2.1.21" evidence="1"/>